<dbReference type="SUPFAM" id="SSF55874">
    <property type="entry name" value="ATPase domain of HSP90 chaperone/DNA topoisomerase II/histidine kinase"/>
    <property type="match status" value="1"/>
</dbReference>
<dbReference type="InterPro" id="IPR036890">
    <property type="entry name" value="HATPase_C_sf"/>
</dbReference>
<protein>
    <recommendedName>
        <fullName evidence="2">histidine kinase</fullName>
        <ecNumber evidence="2">2.7.13.3</ecNumber>
    </recommendedName>
</protein>
<keyword evidence="11" id="KW-1185">Reference proteome</keyword>
<dbReference type="RefSeq" id="WP_237872125.1">
    <property type="nucleotide sequence ID" value="NZ_JAKLTR010000007.1"/>
</dbReference>
<keyword evidence="5" id="KW-0547">Nucleotide-binding</keyword>
<dbReference type="EMBL" id="JAKLTR010000007">
    <property type="protein sequence ID" value="MCG2615092.1"/>
    <property type="molecule type" value="Genomic_DNA"/>
</dbReference>
<evidence type="ECO:0000256" key="7">
    <source>
        <dbReference type="ARBA" id="ARBA00022840"/>
    </source>
</evidence>
<evidence type="ECO:0000313" key="11">
    <source>
        <dbReference type="Proteomes" id="UP001165367"/>
    </source>
</evidence>
<keyword evidence="7" id="KW-0067">ATP-binding</keyword>
<dbReference type="Proteomes" id="UP001165367">
    <property type="component" value="Unassembled WGS sequence"/>
</dbReference>
<dbReference type="Pfam" id="PF02518">
    <property type="entry name" value="HATPase_c"/>
    <property type="match status" value="1"/>
</dbReference>
<evidence type="ECO:0000256" key="4">
    <source>
        <dbReference type="ARBA" id="ARBA00022679"/>
    </source>
</evidence>
<proteinExistence type="predicted"/>
<keyword evidence="8" id="KW-0472">Membrane</keyword>
<evidence type="ECO:0000256" key="2">
    <source>
        <dbReference type="ARBA" id="ARBA00012438"/>
    </source>
</evidence>
<dbReference type="Gene3D" id="3.30.565.10">
    <property type="entry name" value="Histidine kinase-like ATPase, C-terminal domain"/>
    <property type="match status" value="1"/>
</dbReference>
<dbReference type="SMART" id="SM00387">
    <property type="entry name" value="HATPase_c"/>
    <property type="match status" value="1"/>
</dbReference>
<dbReference type="PANTHER" id="PTHR41523">
    <property type="entry name" value="TWO-COMPONENT SYSTEM SENSOR PROTEIN"/>
    <property type="match status" value="1"/>
</dbReference>
<keyword evidence="4" id="KW-0808">Transferase</keyword>
<keyword evidence="3" id="KW-0597">Phosphoprotein</keyword>
<feature type="domain" description="Histidine kinase" evidence="9">
    <location>
        <begin position="66"/>
        <end position="260"/>
    </location>
</feature>
<keyword evidence="8" id="KW-0812">Transmembrane</keyword>
<gene>
    <name evidence="10" type="ORF">LZZ85_12405</name>
</gene>
<dbReference type="PROSITE" id="PS50109">
    <property type="entry name" value="HIS_KIN"/>
    <property type="match status" value="1"/>
</dbReference>
<evidence type="ECO:0000259" key="9">
    <source>
        <dbReference type="PROSITE" id="PS50109"/>
    </source>
</evidence>
<evidence type="ECO:0000256" key="5">
    <source>
        <dbReference type="ARBA" id="ARBA00022741"/>
    </source>
</evidence>
<dbReference type="InterPro" id="IPR005467">
    <property type="entry name" value="His_kinase_dom"/>
</dbReference>
<name>A0ABS9KS20_9BACT</name>
<comment type="catalytic activity">
    <reaction evidence="1">
        <text>ATP + protein L-histidine = ADP + protein N-phospho-L-histidine.</text>
        <dbReference type="EC" id="2.7.13.3"/>
    </reaction>
</comment>
<evidence type="ECO:0000256" key="3">
    <source>
        <dbReference type="ARBA" id="ARBA00022553"/>
    </source>
</evidence>
<accession>A0ABS9KS20</accession>
<organism evidence="10 11">
    <name type="scientific">Terrimonas ginsenosidimutans</name>
    <dbReference type="NCBI Taxonomy" id="2908004"/>
    <lineage>
        <taxon>Bacteria</taxon>
        <taxon>Pseudomonadati</taxon>
        <taxon>Bacteroidota</taxon>
        <taxon>Chitinophagia</taxon>
        <taxon>Chitinophagales</taxon>
        <taxon>Chitinophagaceae</taxon>
        <taxon>Terrimonas</taxon>
    </lineage>
</organism>
<feature type="transmembrane region" description="Helical" evidence="8">
    <location>
        <begin position="6"/>
        <end position="28"/>
    </location>
</feature>
<evidence type="ECO:0000256" key="8">
    <source>
        <dbReference type="SAM" id="Phobius"/>
    </source>
</evidence>
<evidence type="ECO:0000313" key="10">
    <source>
        <dbReference type="EMBL" id="MCG2615092.1"/>
    </source>
</evidence>
<dbReference type="GO" id="GO:0016301">
    <property type="term" value="F:kinase activity"/>
    <property type="evidence" value="ECO:0007669"/>
    <property type="project" value="UniProtKB-KW"/>
</dbReference>
<keyword evidence="8" id="KW-1133">Transmembrane helix</keyword>
<dbReference type="InterPro" id="IPR003594">
    <property type="entry name" value="HATPase_dom"/>
</dbReference>
<keyword evidence="6 10" id="KW-0418">Kinase</keyword>
<dbReference type="EC" id="2.7.13.3" evidence="2"/>
<comment type="caution">
    <text evidence="10">The sequence shown here is derived from an EMBL/GenBank/DDBJ whole genome shotgun (WGS) entry which is preliminary data.</text>
</comment>
<reference evidence="10" key="1">
    <citation type="submission" date="2022-01" db="EMBL/GenBank/DDBJ databases">
        <authorList>
            <person name="Jo J.-H."/>
            <person name="Im W.-T."/>
        </authorList>
    </citation>
    <scope>NUCLEOTIDE SEQUENCE</scope>
    <source>
        <strain evidence="10">NA20</strain>
    </source>
</reference>
<dbReference type="Pfam" id="PF07568">
    <property type="entry name" value="HisKA_2"/>
    <property type="match status" value="1"/>
</dbReference>
<evidence type="ECO:0000256" key="6">
    <source>
        <dbReference type="ARBA" id="ARBA00022777"/>
    </source>
</evidence>
<evidence type="ECO:0000256" key="1">
    <source>
        <dbReference type="ARBA" id="ARBA00000085"/>
    </source>
</evidence>
<dbReference type="Gene3D" id="3.30.450.20">
    <property type="entry name" value="PAS domain"/>
    <property type="match status" value="1"/>
</dbReference>
<dbReference type="PANTHER" id="PTHR41523:SF8">
    <property type="entry name" value="ETHYLENE RESPONSE SENSOR PROTEIN"/>
    <property type="match status" value="1"/>
</dbReference>
<dbReference type="InterPro" id="IPR011495">
    <property type="entry name" value="Sig_transdc_His_kin_sub2_dim/P"/>
</dbReference>
<sequence length="264" mass="29175">MNSVLSLAVIISVIITAAVVLLSCRFYVAGIRRKADQLVLEKQSSIIKITHLSERLAEDKKWLMQEIHHRVKNNLQIIMSLLNSQSAFLKDNAAIAAIRTSKQRVSAMSLIHKRLYTEEDLSGICLRDYVMELLEFLKESFQLDREIRFVVNVEKVKTDATTAIPLGLILNEAITNAITHAFPSGKGEVSISIQVDHRRQLNVIVEDNGIGIPASVSLSSPGSFGMKLIKGLAGELNASLELDGKQTGGTVIRLSFTCKEYVLC</sequence>